<keyword evidence="1 6" id="KW-0645">Protease</keyword>
<evidence type="ECO:0000256" key="1">
    <source>
        <dbReference type="ARBA" id="ARBA00022670"/>
    </source>
</evidence>
<reference evidence="9 10" key="1">
    <citation type="journal article" date="2019" name="Int. J. Syst. Evol. Microbiol.">
        <title>The Global Catalogue of Microorganisms (GCM) 10K type strain sequencing project: providing services to taxonomists for standard genome sequencing and annotation.</title>
        <authorList>
            <consortium name="The Broad Institute Genomics Platform"/>
            <consortium name="The Broad Institute Genome Sequencing Center for Infectious Disease"/>
            <person name="Wu L."/>
            <person name="Ma J."/>
        </authorList>
    </citation>
    <scope>NUCLEOTIDE SEQUENCE [LARGE SCALE GENOMIC DNA]</scope>
    <source>
        <strain evidence="9 10">JCM 4805</strain>
    </source>
</reference>
<dbReference type="PANTHER" id="PTHR34978">
    <property type="entry name" value="POSSIBLE SENSOR-TRANSDUCER PROTEIN BLAR"/>
    <property type="match status" value="1"/>
</dbReference>
<feature type="domain" description="Peptidase M48" evidence="8">
    <location>
        <begin position="105"/>
        <end position="187"/>
    </location>
</feature>
<dbReference type="RefSeq" id="WP_052864873.1">
    <property type="nucleotide sequence ID" value="NZ_BAAABY010000053.1"/>
</dbReference>
<feature type="transmembrane region" description="Helical" evidence="7">
    <location>
        <begin position="34"/>
        <end position="56"/>
    </location>
</feature>
<sequence length="312" mass="32398">MGVFVFLPLVLPLTAWPVARLAEQHLHPRSATRLLAGVAAVLAVCSTLCLALIMVVGTAQLPGNPLPDGWSDPEVRAAVPYDEVAGKAAIPALLAVAVAGGRTLWRHLRVRRRATRALAGLPGSPVAVLPDSAPYAYALPSRRPGRGRIVVSTAMLARLDSRERRALFAHERAHLTGRHHRYLLAVQLAARANPFLLPLRTATEFCAERWADEEAARAVGDRRATARAVGKAALVTGGAPLAGLASFAAPGPVPRRVAALLGPGPPARSLPPALTPAGLATLVAAAGTLASALSSVNATVALFLVLHAATPL</sequence>
<dbReference type="CDD" id="cd07326">
    <property type="entry name" value="M56_BlaR1_MecR1_like"/>
    <property type="match status" value="1"/>
</dbReference>
<gene>
    <name evidence="9" type="ORF">GCM10010361_67970</name>
</gene>
<dbReference type="InterPro" id="IPR001915">
    <property type="entry name" value="Peptidase_M48"/>
</dbReference>
<dbReference type="InterPro" id="IPR052173">
    <property type="entry name" value="Beta-lactam_resp_regulator"/>
</dbReference>
<feature type="transmembrane region" description="Helical" evidence="7">
    <location>
        <begin position="232"/>
        <end position="253"/>
    </location>
</feature>
<keyword evidence="7" id="KW-0472">Membrane</keyword>
<keyword evidence="4 6" id="KW-0862">Zinc</keyword>
<organism evidence="9 10">
    <name type="scientific">Streptomyces olivaceiscleroticus</name>
    <dbReference type="NCBI Taxonomy" id="68245"/>
    <lineage>
        <taxon>Bacteria</taxon>
        <taxon>Bacillati</taxon>
        <taxon>Actinomycetota</taxon>
        <taxon>Actinomycetes</taxon>
        <taxon>Kitasatosporales</taxon>
        <taxon>Streptomycetaceae</taxon>
        <taxon>Streptomyces</taxon>
    </lineage>
</organism>
<feature type="transmembrane region" description="Helical" evidence="7">
    <location>
        <begin position="6"/>
        <end position="22"/>
    </location>
</feature>
<keyword evidence="7" id="KW-1133">Transmembrane helix</keyword>
<name>A0ABN1B9P6_9ACTN</name>
<keyword evidence="3 6" id="KW-0378">Hydrolase</keyword>
<feature type="transmembrane region" description="Helical" evidence="7">
    <location>
        <begin position="273"/>
        <end position="306"/>
    </location>
</feature>
<keyword evidence="5 6" id="KW-0482">Metalloprotease</keyword>
<protein>
    <submittedName>
        <fullName evidence="9">M56 family metallopeptidase</fullName>
    </submittedName>
</protein>
<dbReference type="EMBL" id="BAAABY010000053">
    <property type="protein sequence ID" value="GAA0493198.1"/>
    <property type="molecule type" value="Genomic_DNA"/>
</dbReference>
<evidence type="ECO:0000256" key="4">
    <source>
        <dbReference type="ARBA" id="ARBA00022833"/>
    </source>
</evidence>
<evidence type="ECO:0000313" key="9">
    <source>
        <dbReference type="EMBL" id="GAA0493198.1"/>
    </source>
</evidence>
<keyword evidence="2" id="KW-0479">Metal-binding</keyword>
<evidence type="ECO:0000256" key="2">
    <source>
        <dbReference type="ARBA" id="ARBA00022723"/>
    </source>
</evidence>
<keyword evidence="7" id="KW-0812">Transmembrane</keyword>
<evidence type="ECO:0000256" key="5">
    <source>
        <dbReference type="ARBA" id="ARBA00023049"/>
    </source>
</evidence>
<evidence type="ECO:0000259" key="8">
    <source>
        <dbReference type="Pfam" id="PF01435"/>
    </source>
</evidence>
<comment type="similarity">
    <text evidence="6">Belongs to the peptidase M48 family.</text>
</comment>
<feature type="transmembrane region" description="Helical" evidence="7">
    <location>
        <begin position="88"/>
        <end position="105"/>
    </location>
</feature>
<dbReference type="Gene3D" id="3.30.2010.10">
    <property type="entry name" value="Metalloproteases ('zincins'), catalytic domain"/>
    <property type="match status" value="1"/>
</dbReference>
<comment type="caution">
    <text evidence="9">The sequence shown here is derived from an EMBL/GenBank/DDBJ whole genome shotgun (WGS) entry which is preliminary data.</text>
</comment>
<dbReference type="Pfam" id="PF01435">
    <property type="entry name" value="Peptidase_M48"/>
    <property type="match status" value="1"/>
</dbReference>
<dbReference type="PANTHER" id="PTHR34978:SF3">
    <property type="entry name" value="SLR0241 PROTEIN"/>
    <property type="match status" value="1"/>
</dbReference>
<evidence type="ECO:0000256" key="6">
    <source>
        <dbReference type="RuleBase" id="RU003983"/>
    </source>
</evidence>
<evidence type="ECO:0000256" key="3">
    <source>
        <dbReference type="ARBA" id="ARBA00022801"/>
    </source>
</evidence>
<evidence type="ECO:0000313" key="10">
    <source>
        <dbReference type="Proteomes" id="UP001500909"/>
    </source>
</evidence>
<keyword evidence="10" id="KW-1185">Reference proteome</keyword>
<dbReference type="Proteomes" id="UP001500909">
    <property type="component" value="Unassembled WGS sequence"/>
</dbReference>
<accession>A0ABN1B9P6</accession>
<proteinExistence type="inferred from homology"/>
<evidence type="ECO:0000256" key="7">
    <source>
        <dbReference type="SAM" id="Phobius"/>
    </source>
</evidence>
<comment type="cofactor">
    <cofactor evidence="6">
        <name>Zn(2+)</name>
        <dbReference type="ChEBI" id="CHEBI:29105"/>
    </cofactor>
    <text evidence="6">Binds 1 zinc ion per subunit.</text>
</comment>